<dbReference type="EMBL" id="GL945487">
    <property type="protein sequence ID" value="EGN94859.1"/>
    <property type="molecule type" value="Genomic_DNA"/>
</dbReference>
<sequence length="70" mass="7600">MFSAAARKRDKSITSKFTLSTVWIFRQGGGPGMGSTNILRRGIRAFLCSGDKIQDLPSTDSVAFSSRVDT</sequence>
<name>F8Q9V4_SERL3</name>
<gene>
    <name evidence="1" type="ORF">SERLA73DRAFT_171243</name>
</gene>
<evidence type="ECO:0000313" key="2">
    <source>
        <dbReference type="Proteomes" id="UP000008063"/>
    </source>
</evidence>
<evidence type="ECO:0000313" key="1">
    <source>
        <dbReference type="EMBL" id="EGN94859.1"/>
    </source>
</evidence>
<dbReference type="HOGENOM" id="CLU_2759364_0_0_1"/>
<dbReference type="InParanoid" id="F8Q9V4"/>
<accession>F8Q9V4</accession>
<protein>
    <submittedName>
        <fullName evidence="1">Uncharacterized protein</fullName>
    </submittedName>
</protein>
<dbReference type="AlphaFoldDB" id="F8Q9V4"/>
<keyword evidence="2" id="KW-1185">Reference proteome</keyword>
<dbReference type="Proteomes" id="UP000008063">
    <property type="component" value="Unassembled WGS sequence"/>
</dbReference>
<reference evidence="2" key="1">
    <citation type="journal article" date="2011" name="Science">
        <title>The plant cell wall-decomposing machinery underlies the functional diversity of forest fungi.</title>
        <authorList>
            <person name="Eastwood D.C."/>
            <person name="Floudas D."/>
            <person name="Binder M."/>
            <person name="Majcherczyk A."/>
            <person name="Schneider P."/>
            <person name="Aerts A."/>
            <person name="Asiegbu F.O."/>
            <person name="Baker S.E."/>
            <person name="Barry K."/>
            <person name="Bendiksby M."/>
            <person name="Blumentritt M."/>
            <person name="Coutinho P.M."/>
            <person name="Cullen D."/>
            <person name="de Vries R.P."/>
            <person name="Gathman A."/>
            <person name="Goodell B."/>
            <person name="Henrissat B."/>
            <person name="Ihrmark K."/>
            <person name="Kauserud H."/>
            <person name="Kohler A."/>
            <person name="LaButti K."/>
            <person name="Lapidus A."/>
            <person name="Lavin J.L."/>
            <person name="Lee Y.-H."/>
            <person name="Lindquist E."/>
            <person name="Lilly W."/>
            <person name="Lucas S."/>
            <person name="Morin E."/>
            <person name="Murat C."/>
            <person name="Oguiza J.A."/>
            <person name="Park J."/>
            <person name="Pisabarro A.G."/>
            <person name="Riley R."/>
            <person name="Rosling A."/>
            <person name="Salamov A."/>
            <person name="Schmidt O."/>
            <person name="Schmutz J."/>
            <person name="Skrede I."/>
            <person name="Stenlid J."/>
            <person name="Wiebenga A."/>
            <person name="Xie X."/>
            <person name="Kuees U."/>
            <person name="Hibbett D.S."/>
            <person name="Hoffmeister D."/>
            <person name="Hoegberg N."/>
            <person name="Martin F."/>
            <person name="Grigoriev I.V."/>
            <person name="Watkinson S.C."/>
        </authorList>
    </citation>
    <scope>NUCLEOTIDE SEQUENCE [LARGE SCALE GENOMIC DNA]</scope>
    <source>
        <strain evidence="2">strain S7.3</strain>
    </source>
</reference>
<proteinExistence type="predicted"/>
<organism evidence="2">
    <name type="scientific">Serpula lacrymans var. lacrymans (strain S7.3)</name>
    <name type="common">Dry rot fungus</name>
    <dbReference type="NCBI Taxonomy" id="936435"/>
    <lineage>
        <taxon>Eukaryota</taxon>
        <taxon>Fungi</taxon>
        <taxon>Dikarya</taxon>
        <taxon>Basidiomycota</taxon>
        <taxon>Agaricomycotina</taxon>
        <taxon>Agaricomycetes</taxon>
        <taxon>Agaricomycetidae</taxon>
        <taxon>Boletales</taxon>
        <taxon>Coniophorineae</taxon>
        <taxon>Serpulaceae</taxon>
        <taxon>Serpula</taxon>
    </lineage>
</organism>